<evidence type="ECO:0000259" key="5">
    <source>
        <dbReference type="PROSITE" id="PS51186"/>
    </source>
</evidence>
<dbReference type="PROSITE" id="PS51186">
    <property type="entry name" value="GNAT"/>
    <property type="match status" value="1"/>
</dbReference>
<feature type="compositionally biased region" description="Polar residues" evidence="4">
    <location>
        <begin position="19"/>
        <end position="28"/>
    </location>
</feature>
<dbReference type="EMBL" id="CCBN010000004">
    <property type="protein sequence ID" value="CDO52906.1"/>
    <property type="molecule type" value="Genomic_DNA"/>
</dbReference>
<dbReference type="OrthoDB" id="25586at2759"/>
<dbReference type="InterPro" id="IPR045047">
    <property type="entry name" value="Ard1-like"/>
</dbReference>
<comment type="caution">
    <text evidence="6">The sequence shown here is derived from an EMBL/GenBank/DDBJ whole genome shotgun (WGS) entry which is preliminary data.</text>
</comment>
<keyword evidence="2" id="KW-0012">Acyltransferase</keyword>
<dbReference type="Proteomes" id="UP000242525">
    <property type="component" value="Unassembled WGS sequence"/>
</dbReference>
<proteinExistence type="inferred from homology"/>
<dbReference type="GO" id="GO:1990189">
    <property type="term" value="F:protein N-terminal-serine acetyltransferase activity"/>
    <property type="evidence" value="ECO:0007669"/>
    <property type="project" value="TreeGrafter"/>
</dbReference>
<evidence type="ECO:0000256" key="4">
    <source>
        <dbReference type="SAM" id="MobiDB-lite"/>
    </source>
</evidence>
<keyword evidence="7" id="KW-1185">Reference proteome</keyword>
<dbReference type="AlphaFoldDB" id="A0A0J9X6V7"/>
<evidence type="ECO:0000313" key="7">
    <source>
        <dbReference type="Proteomes" id="UP000242525"/>
    </source>
</evidence>
<evidence type="ECO:0000256" key="2">
    <source>
        <dbReference type="ARBA" id="ARBA00023315"/>
    </source>
</evidence>
<dbReference type="InterPro" id="IPR016181">
    <property type="entry name" value="Acyl_CoA_acyltransferase"/>
</dbReference>
<accession>A0A0J9X6V7</accession>
<name>A0A0J9X6V7_GEOCN</name>
<sequence length="229" mass="25414">MSLTVIQQQLPQALLESPDLSSNTSSKSNHCKGADNNNASIDSDKVSTPSHDLITTSPHIESFIDTLAKRQTHPCTIKPLASRDVHAAREFTSKALKVTYSTAFFLQFLYAQNCYCLVAYSNITKEIAGVITGKLDTKSNDGHIYTLAVDPTYRRLGIATNLISALQLKLASRTKVLTSLWLEVLTSNAAAIDFYIYNKFFIDDSEFKKGFYNGVHDAYVMKKMLVLDS</sequence>
<dbReference type="InterPro" id="IPR000182">
    <property type="entry name" value="GNAT_dom"/>
</dbReference>
<dbReference type="PANTHER" id="PTHR23091:SF4">
    <property type="entry name" value="N-TERMINAL AMINO-ACID N(ALPHA)-ACETYLTRANSFERASE NATA"/>
    <property type="match status" value="1"/>
</dbReference>
<evidence type="ECO:0000256" key="3">
    <source>
        <dbReference type="ARBA" id="ARBA00025786"/>
    </source>
</evidence>
<dbReference type="SUPFAM" id="SSF55729">
    <property type="entry name" value="Acyl-CoA N-acyltransferases (Nat)"/>
    <property type="match status" value="1"/>
</dbReference>
<feature type="compositionally biased region" description="Polar residues" evidence="4">
    <location>
        <begin position="35"/>
        <end position="50"/>
    </location>
</feature>
<dbReference type="PANTHER" id="PTHR23091">
    <property type="entry name" value="N-TERMINAL ACETYLTRANSFERASE"/>
    <property type="match status" value="1"/>
</dbReference>
<dbReference type="CDD" id="cd04301">
    <property type="entry name" value="NAT_SF"/>
    <property type="match status" value="1"/>
</dbReference>
<dbReference type="GO" id="GO:0031415">
    <property type="term" value="C:NatA complex"/>
    <property type="evidence" value="ECO:0007669"/>
    <property type="project" value="InterPro"/>
</dbReference>
<keyword evidence="1" id="KW-0808">Transferase</keyword>
<comment type="similarity">
    <text evidence="3">Belongs to the acetyltransferase family. ARD1 subfamily.</text>
</comment>
<organism evidence="6 7">
    <name type="scientific">Geotrichum candidum</name>
    <name type="common">Oospora lactis</name>
    <name type="synonym">Dipodascus geotrichum</name>
    <dbReference type="NCBI Taxonomy" id="1173061"/>
    <lineage>
        <taxon>Eukaryota</taxon>
        <taxon>Fungi</taxon>
        <taxon>Dikarya</taxon>
        <taxon>Ascomycota</taxon>
        <taxon>Saccharomycotina</taxon>
        <taxon>Dipodascomycetes</taxon>
        <taxon>Dipodascales</taxon>
        <taxon>Dipodascaceae</taxon>
        <taxon>Geotrichum</taxon>
    </lineage>
</organism>
<dbReference type="Pfam" id="PF00583">
    <property type="entry name" value="Acetyltransf_1"/>
    <property type="match status" value="1"/>
</dbReference>
<gene>
    <name evidence="6" type="ORF">BN980_GECA04s01396g</name>
</gene>
<feature type="domain" description="N-acetyltransferase" evidence="5">
    <location>
        <begin position="75"/>
        <end position="226"/>
    </location>
</feature>
<dbReference type="Gene3D" id="3.40.630.30">
    <property type="match status" value="1"/>
</dbReference>
<evidence type="ECO:0000313" key="6">
    <source>
        <dbReference type="EMBL" id="CDO52906.1"/>
    </source>
</evidence>
<dbReference type="GO" id="GO:1990190">
    <property type="term" value="F:protein-N-terminal-glutamate acetyltransferase activity"/>
    <property type="evidence" value="ECO:0007669"/>
    <property type="project" value="TreeGrafter"/>
</dbReference>
<feature type="region of interest" description="Disordered" evidence="4">
    <location>
        <begin position="16"/>
        <end position="50"/>
    </location>
</feature>
<dbReference type="STRING" id="1173061.A0A0J9X6V7"/>
<reference evidence="6" key="1">
    <citation type="submission" date="2014-03" db="EMBL/GenBank/DDBJ databases">
        <authorList>
            <person name="Casaregola S."/>
        </authorList>
    </citation>
    <scope>NUCLEOTIDE SEQUENCE [LARGE SCALE GENOMIC DNA]</scope>
    <source>
        <strain evidence="6">CLIB 918</strain>
    </source>
</reference>
<evidence type="ECO:0000256" key="1">
    <source>
        <dbReference type="ARBA" id="ARBA00022679"/>
    </source>
</evidence>
<protein>
    <recommendedName>
        <fullName evidence="5">N-acetyltransferase domain-containing protein</fullName>
    </recommendedName>
</protein>